<keyword evidence="4 6" id="KW-1133">Transmembrane helix</keyword>
<feature type="transmembrane region" description="Helical" evidence="6">
    <location>
        <begin position="86"/>
        <end position="104"/>
    </location>
</feature>
<feature type="transmembrane region" description="Helical" evidence="6">
    <location>
        <begin position="348"/>
        <end position="368"/>
    </location>
</feature>
<keyword evidence="3 6" id="KW-0812">Transmembrane</keyword>
<organism evidence="8 9">
    <name type="scientific">Chromobacterium violaceum</name>
    <dbReference type="NCBI Taxonomy" id="536"/>
    <lineage>
        <taxon>Bacteria</taxon>
        <taxon>Pseudomonadati</taxon>
        <taxon>Pseudomonadota</taxon>
        <taxon>Betaproteobacteria</taxon>
        <taxon>Neisseriales</taxon>
        <taxon>Chromobacteriaceae</taxon>
        <taxon>Chromobacterium</taxon>
    </lineage>
</organism>
<gene>
    <name evidence="8" type="primary">yjjL</name>
    <name evidence="8" type="ORF">NCTC8684_00580</name>
</gene>
<dbReference type="AlphaFoldDB" id="A0AAX2M557"/>
<evidence type="ECO:0000256" key="2">
    <source>
        <dbReference type="ARBA" id="ARBA00022475"/>
    </source>
</evidence>
<dbReference type="Gene3D" id="1.20.1250.20">
    <property type="entry name" value="MFS general substrate transporter like domains"/>
    <property type="match status" value="1"/>
</dbReference>
<dbReference type="InterPro" id="IPR020846">
    <property type="entry name" value="MFS_dom"/>
</dbReference>
<feature type="transmembrane region" description="Helical" evidence="6">
    <location>
        <begin position="18"/>
        <end position="41"/>
    </location>
</feature>
<evidence type="ECO:0000256" key="1">
    <source>
        <dbReference type="ARBA" id="ARBA00004651"/>
    </source>
</evidence>
<protein>
    <submittedName>
        <fullName evidence="8">L-galactonate transporter</fullName>
    </submittedName>
</protein>
<evidence type="ECO:0000313" key="8">
    <source>
        <dbReference type="EMBL" id="SUX31534.1"/>
    </source>
</evidence>
<dbReference type="Proteomes" id="UP000254029">
    <property type="component" value="Unassembled WGS sequence"/>
</dbReference>
<dbReference type="EMBL" id="UIGR01000001">
    <property type="protein sequence ID" value="SUX31534.1"/>
    <property type="molecule type" value="Genomic_DNA"/>
</dbReference>
<comment type="subcellular location">
    <subcellularLocation>
        <location evidence="1">Cell membrane</location>
        <topology evidence="1">Multi-pass membrane protein</topology>
    </subcellularLocation>
</comment>
<feature type="transmembrane region" description="Helical" evidence="6">
    <location>
        <begin position="320"/>
        <end position="341"/>
    </location>
</feature>
<dbReference type="GO" id="GO:0022857">
    <property type="term" value="F:transmembrane transporter activity"/>
    <property type="evidence" value="ECO:0007669"/>
    <property type="project" value="InterPro"/>
</dbReference>
<dbReference type="RefSeq" id="WP_076228513.1">
    <property type="nucleotide sequence ID" value="NZ_JBHMEH010000184.1"/>
</dbReference>
<evidence type="ECO:0000256" key="4">
    <source>
        <dbReference type="ARBA" id="ARBA00022989"/>
    </source>
</evidence>
<dbReference type="Pfam" id="PF07690">
    <property type="entry name" value="MFS_1"/>
    <property type="match status" value="1"/>
</dbReference>
<feature type="transmembrane region" description="Helical" evidence="6">
    <location>
        <begin position="53"/>
        <end position="74"/>
    </location>
</feature>
<accession>A0AAX2M557</accession>
<feature type="transmembrane region" description="Helical" evidence="6">
    <location>
        <begin position="388"/>
        <end position="406"/>
    </location>
</feature>
<comment type="caution">
    <text evidence="8">The sequence shown here is derived from an EMBL/GenBank/DDBJ whole genome shotgun (WGS) entry which is preliminary data.</text>
</comment>
<evidence type="ECO:0000259" key="7">
    <source>
        <dbReference type="PROSITE" id="PS50850"/>
    </source>
</evidence>
<dbReference type="PANTHER" id="PTHR43124:SF3">
    <property type="entry name" value="CHLORAMPHENICOL EFFLUX PUMP RV0191"/>
    <property type="match status" value="1"/>
</dbReference>
<feature type="transmembrane region" description="Helical" evidence="6">
    <location>
        <begin position="175"/>
        <end position="194"/>
    </location>
</feature>
<evidence type="ECO:0000313" key="9">
    <source>
        <dbReference type="Proteomes" id="UP000254029"/>
    </source>
</evidence>
<evidence type="ECO:0000256" key="3">
    <source>
        <dbReference type="ARBA" id="ARBA00022692"/>
    </source>
</evidence>
<dbReference type="InterPro" id="IPR011701">
    <property type="entry name" value="MFS"/>
</dbReference>
<feature type="transmembrane region" description="Helical" evidence="6">
    <location>
        <begin position="143"/>
        <end position="163"/>
    </location>
</feature>
<keyword evidence="5 6" id="KW-0472">Membrane</keyword>
<dbReference type="GO" id="GO:0005886">
    <property type="term" value="C:plasma membrane"/>
    <property type="evidence" value="ECO:0007669"/>
    <property type="project" value="UniProtKB-SubCell"/>
</dbReference>
<feature type="transmembrane region" description="Helical" evidence="6">
    <location>
        <begin position="110"/>
        <end position="131"/>
    </location>
</feature>
<proteinExistence type="predicted"/>
<evidence type="ECO:0000256" key="5">
    <source>
        <dbReference type="ARBA" id="ARBA00023136"/>
    </source>
</evidence>
<dbReference type="SUPFAM" id="SSF103473">
    <property type="entry name" value="MFS general substrate transporter"/>
    <property type="match status" value="1"/>
</dbReference>
<feature type="domain" description="Major facilitator superfamily (MFS) profile" evidence="7">
    <location>
        <begin position="19"/>
        <end position="411"/>
    </location>
</feature>
<feature type="transmembrane region" description="Helical" evidence="6">
    <location>
        <begin position="261"/>
        <end position="282"/>
    </location>
</feature>
<reference evidence="8 9" key="1">
    <citation type="submission" date="2018-06" db="EMBL/GenBank/DDBJ databases">
        <authorList>
            <consortium name="Pathogen Informatics"/>
            <person name="Doyle S."/>
        </authorList>
    </citation>
    <scope>NUCLEOTIDE SEQUENCE [LARGE SCALE GENOMIC DNA]</scope>
    <source>
        <strain evidence="8 9">NCTC8684</strain>
    </source>
</reference>
<dbReference type="InterPro" id="IPR050189">
    <property type="entry name" value="MFS_Efflux_Transporters"/>
</dbReference>
<keyword evidence="2" id="KW-1003">Cell membrane</keyword>
<dbReference type="InterPro" id="IPR036259">
    <property type="entry name" value="MFS_trans_sf"/>
</dbReference>
<dbReference type="PROSITE" id="PS50850">
    <property type="entry name" value="MFS"/>
    <property type="match status" value="1"/>
</dbReference>
<feature type="transmembrane region" description="Helical" evidence="6">
    <location>
        <begin position="294"/>
        <end position="314"/>
    </location>
</feature>
<dbReference type="PANTHER" id="PTHR43124">
    <property type="entry name" value="PURINE EFFLUX PUMP PBUE"/>
    <property type="match status" value="1"/>
</dbReference>
<name>A0AAX2M557_CHRVL</name>
<feature type="transmembrane region" description="Helical" evidence="6">
    <location>
        <begin position="227"/>
        <end position="249"/>
    </location>
</feature>
<sequence>MTSTTTLKTPALGGGRAWLVWSLAVVFVVWLFNVQTGYAILNSRVSSDIGLSIEQVGIIAAVYTWVFAIAQLFSGALLDRLGSRKVLLPAIALMCVGVFLFAYAESFGTLLLSQVVLALGACAGFVGAGYIGGVWFGMAKFGVMFGLVQLVAAMSSAFGAAMFDASLSVMSWRELMMGFGVFGALLFGISLMFMRNPVEPDTTGLTAGKFVGDVTSSMLEVLKNPQVMLIAMQGAITFGAMLAMGVVWGPKLAIAHGLDESSASLATGCLWMGLAAGCPLINKWSNAIQSRKSPILLSTIAQLVLIAAAIWVPMTAASAMVIFFLFGLANAGHMMNFTAAADNVSPRLIGTAASIVNGMMFVLGGALMGLPGKFLEGTAGDLSAFQNAMLVFVVLLTIATLLGLIMKECFPKQAD</sequence>
<evidence type="ECO:0000256" key="6">
    <source>
        <dbReference type="SAM" id="Phobius"/>
    </source>
</evidence>